<organism evidence="2 3">
    <name type="scientific">Caulobacter mirabilis</name>
    <dbReference type="NCBI Taxonomy" id="69666"/>
    <lineage>
        <taxon>Bacteria</taxon>
        <taxon>Pseudomonadati</taxon>
        <taxon>Pseudomonadota</taxon>
        <taxon>Alphaproteobacteria</taxon>
        <taxon>Caulobacterales</taxon>
        <taxon>Caulobacteraceae</taxon>
        <taxon>Caulobacter</taxon>
    </lineage>
</organism>
<evidence type="ECO:0008006" key="4">
    <source>
        <dbReference type="Google" id="ProtNLM"/>
    </source>
</evidence>
<feature type="signal peptide" evidence="1">
    <location>
        <begin position="1"/>
        <end position="29"/>
    </location>
</feature>
<dbReference type="Proteomes" id="UP000228945">
    <property type="component" value="Chromosome"/>
</dbReference>
<dbReference type="KEGG" id="cmb:CSW64_06930"/>
<dbReference type="InterPro" id="IPR006311">
    <property type="entry name" value="TAT_signal"/>
</dbReference>
<evidence type="ECO:0000313" key="2">
    <source>
        <dbReference type="EMBL" id="ATQ42167.1"/>
    </source>
</evidence>
<evidence type="ECO:0000313" key="3">
    <source>
        <dbReference type="Proteomes" id="UP000228945"/>
    </source>
</evidence>
<name>A0A2D2AW35_9CAUL</name>
<accession>A0A2D2AW35</accession>
<proteinExistence type="predicted"/>
<dbReference type="PROSITE" id="PS51318">
    <property type="entry name" value="TAT"/>
    <property type="match status" value="1"/>
</dbReference>
<keyword evidence="3" id="KW-1185">Reference proteome</keyword>
<dbReference type="AlphaFoldDB" id="A0A2D2AW35"/>
<evidence type="ECO:0000256" key="1">
    <source>
        <dbReference type="SAM" id="SignalP"/>
    </source>
</evidence>
<sequence>MSIQPSRPPRRTVLKTAAAASAVAPAALAAAPQPSPGRPGDFDFLSGEWRIRHRRFLADSKTWDEFEGEATCRSILGGVCSVEELRIPARNFSGMGLRLLDVERAIWVDHWVNAKGGVLTPPGVEGRFVNGDGVFISDETDGATPIKVRGLWDGITATSCRWSQAVSRDGGATWEDNWLMEWRRVGA</sequence>
<keyword evidence="1" id="KW-0732">Signal</keyword>
<gene>
    <name evidence="2" type="ORF">CSW64_06930</name>
</gene>
<dbReference type="EMBL" id="CP024201">
    <property type="protein sequence ID" value="ATQ42167.1"/>
    <property type="molecule type" value="Genomic_DNA"/>
</dbReference>
<feature type="chain" id="PRO_5013628832" description="DUF1579 domain-containing protein" evidence="1">
    <location>
        <begin position="30"/>
        <end position="187"/>
    </location>
</feature>
<protein>
    <recommendedName>
        <fullName evidence="4">DUF1579 domain-containing protein</fullName>
    </recommendedName>
</protein>
<reference evidence="2 3" key="1">
    <citation type="submission" date="2017-10" db="EMBL/GenBank/DDBJ databases">
        <title>Genome sequence of Caulobacter mirabilis FWC38.</title>
        <authorList>
            <person name="Fiebig A."/>
            <person name="Crosson S."/>
        </authorList>
    </citation>
    <scope>NUCLEOTIDE SEQUENCE [LARGE SCALE GENOMIC DNA]</scope>
    <source>
        <strain evidence="2 3">FWC 38</strain>
    </source>
</reference>
<dbReference type="OrthoDB" id="9814791at2"/>
<dbReference type="RefSeq" id="WP_099621424.1">
    <property type="nucleotide sequence ID" value="NZ_CP024201.1"/>
</dbReference>